<dbReference type="Proteomes" id="UP000037035">
    <property type="component" value="Unassembled WGS sequence"/>
</dbReference>
<accession>A0A0L6VGL1</accession>
<sequence>MPSQDLPAASVDLPATFLLPLNSDELLVWGQFIGDNRLATNNDPNPPLTPTIPLHLEYPLMAISSPAARYQLFVAIGLSTTGVGRNYTGNTHIARGLESPIGGKASSRSHLTRDCNSPFVAALQQIASGATKSLNTSAGVLAGRSLTSVEIIHWVQQIGKRRDKHDDWPHRGWYED</sequence>
<dbReference type="VEuPathDB" id="FungiDB:VP01_1651g2"/>
<reference evidence="1 2" key="1">
    <citation type="submission" date="2015-08" db="EMBL/GenBank/DDBJ databases">
        <title>Next Generation Sequencing and Analysis of the Genome of Puccinia sorghi L Schw, the Causal Agent of Maize Common Rust.</title>
        <authorList>
            <person name="Rochi L."/>
            <person name="Burguener G."/>
            <person name="Darino M."/>
            <person name="Turjanski A."/>
            <person name="Kreff E."/>
            <person name="Dieguez M.J."/>
            <person name="Sacco F."/>
        </authorList>
    </citation>
    <scope>NUCLEOTIDE SEQUENCE [LARGE SCALE GENOMIC DNA]</scope>
    <source>
        <strain evidence="1 2">RO10H11247</strain>
    </source>
</reference>
<name>A0A0L6VGL1_9BASI</name>
<evidence type="ECO:0000313" key="1">
    <source>
        <dbReference type="EMBL" id="KNZ59854.1"/>
    </source>
</evidence>
<protein>
    <submittedName>
        <fullName evidence="1">Uncharacterized protein</fullName>
    </submittedName>
</protein>
<dbReference type="EMBL" id="LAVV01006450">
    <property type="protein sequence ID" value="KNZ59854.1"/>
    <property type="molecule type" value="Genomic_DNA"/>
</dbReference>
<evidence type="ECO:0000313" key="2">
    <source>
        <dbReference type="Proteomes" id="UP000037035"/>
    </source>
</evidence>
<keyword evidence="2" id="KW-1185">Reference proteome</keyword>
<dbReference type="STRING" id="27349.A0A0L6VGL1"/>
<comment type="caution">
    <text evidence="1">The sequence shown here is derived from an EMBL/GenBank/DDBJ whole genome shotgun (WGS) entry which is preliminary data.</text>
</comment>
<gene>
    <name evidence="1" type="ORF">VP01_1651g2</name>
</gene>
<organism evidence="1 2">
    <name type="scientific">Puccinia sorghi</name>
    <dbReference type="NCBI Taxonomy" id="27349"/>
    <lineage>
        <taxon>Eukaryota</taxon>
        <taxon>Fungi</taxon>
        <taxon>Dikarya</taxon>
        <taxon>Basidiomycota</taxon>
        <taxon>Pucciniomycotina</taxon>
        <taxon>Pucciniomycetes</taxon>
        <taxon>Pucciniales</taxon>
        <taxon>Pucciniaceae</taxon>
        <taxon>Puccinia</taxon>
    </lineage>
</organism>
<dbReference type="AlphaFoldDB" id="A0A0L6VGL1"/>
<proteinExistence type="predicted"/>